<evidence type="ECO:0000256" key="2">
    <source>
        <dbReference type="SAM" id="Phobius"/>
    </source>
</evidence>
<comment type="caution">
    <text evidence="4">The sequence shown here is derived from an EMBL/GenBank/DDBJ whole genome shotgun (WGS) entry which is preliminary data.</text>
</comment>
<reference evidence="4" key="1">
    <citation type="submission" date="2023-01" db="EMBL/GenBank/DDBJ databases">
        <title>The chitinases involved in constricting ring structure development in the nematode-trapping fungus Drechslerella dactyloides.</title>
        <authorList>
            <person name="Wang R."/>
            <person name="Zhang L."/>
            <person name="Tang P."/>
            <person name="Li S."/>
            <person name="Liang L."/>
        </authorList>
    </citation>
    <scope>NUCLEOTIDE SEQUENCE</scope>
    <source>
        <strain evidence="4">YMF1.00031</strain>
    </source>
</reference>
<feature type="chain" id="PRO_5042240836" evidence="3">
    <location>
        <begin position="32"/>
        <end position="303"/>
    </location>
</feature>
<dbReference type="AlphaFoldDB" id="A0AAD6NMJ1"/>
<name>A0AAD6NMJ1_DREDA</name>
<dbReference type="EMBL" id="JAQGDS010000002">
    <property type="protein sequence ID" value="KAJ6263320.1"/>
    <property type="molecule type" value="Genomic_DNA"/>
</dbReference>
<feature type="compositionally biased region" description="Polar residues" evidence="1">
    <location>
        <begin position="288"/>
        <end position="303"/>
    </location>
</feature>
<accession>A0AAD6NMJ1</accession>
<organism evidence="4 5">
    <name type="scientific">Drechslerella dactyloides</name>
    <name type="common">Nematode-trapping fungus</name>
    <name type="synonym">Arthrobotrys dactyloides</name>
    <dbReference type="NCBI Taxonomy" id="74499"/>
    <lineage>
        <taxon>Eukaryota</taxon>
        <taxon>Fungi</taxon>
        <taxon>Dikarya</taxon>
        <taxon>Ascomycota</taxon>
        <taxon>Pezizomycotina</taxon>
        <taxon>Orbiliomycetes</taxon>
        <taxon>Orbiliales</taxon>
        <taxon>Orbiliaceae</taxon>
        <taxon>Drechslerella</taxon>
    </lineage>
</organism>
<feature type="transmembrane region" description="Helical" evidence="2">
    <location>
        <begin position="129"/>
        <end position="151"/>
    </location>
</feature>
<gene>
    <name evidence="4" type="ORF">Dda_1883</name>
</gene>
<feature type="region of interest" description="Disordered" evidence="1">
    <location>
        <begin position="104"/>
        <end position="125"/>
    </location>
</feature>
<feature type="region of interest" description="Disordered" evidence="1">
    <location>
        <begin position="259"/>
        <end position="303"/>
    </location>
</feature>
<feature type="compositionally biased region" description="Low complexity" evidence="1">
    <location>
        <begin position="104"/>
        <end position="124"/>
    </location>
</feature>
<sequence length="303" mass="32427">MQHHTRSSASISTSISIHAFLLLLLVAPIFAIAIPQTSQNISPALTTHQRHAVLPRQREFNWTQYFISECGDNYVVCDASHCCQAGNECLLGSQSGDQFCRSLTSPTGSAPSPTATNPPSSGGSKKAPIGAIVGGVLGGVALIGGICLCLCMHRRAHPPSTPAIPQAPIPNLPNVIEAKYPPTHDATYSGDKWLPGSFLYHNRNRSISATSHNGVTPDGYTNVHDQITKDQIQSEPLHIAELPTTRPTVELPGDDGYFASKPMPEPPLAPTSPTETTPMAPRRASIGRSPTNVKQFWRTSRGS</sequence>
<evidence type="ECO:0000256" key="3">
    <source>
        <dbReference type="SAM" id="SignalP"/>
    </source>
</evidence>
<feature type="signal peptide" evidence="3">
    <location>
        <begin position="1"/>
        <end position="31"/>
    </location>
</feature>
<keyword evidence="2" id="KW-1133">Transmembrane helix</keyword>
<proteinExistence type="predicted"/>
<protein>
    <submittedName>
        <fullName evidence="4">Uncharacterized protein</fullName>
    </submittedName>
</protein>
<dbReference type="Proteomes" id="UP001221413">
    <property type="component" value="Unassembled WGS sequence"/>
</dbReference>
<keyword evidence="3" id="KW-0732">Signal</keyword>
<keyword evidence="2" id="KW-0812">Transmembrane</keyword>
<keyword evidence="2" id="KW-0472">Membrane</keyword>
<evidence type="ECO:0000313" key="4">
    <source>
        <dbReference type="EMBL" id="KAJ6263320.1"/>
    </source>
</evidence>
<keyword evidence="5" id="KW-1185">Reference proteome</keyword>
<evidence type="ECO:0000256" key="1">
    <source>
        <dbReference type="SAM" id="MobiDB-lite"/>
    </source>
</evidence>
<evidence type="ECO:0000313" key="5">
    <source>
        <dbReference type="Proteomes" id="UP001221413"/>
    </source>
</evidence>